<accession>A0A0N4W0C9</accession>
<dbReference type="AlphaFoldDB" id="A0A0N4W0C9"/>
<reference evidence="1" key="1">
    <citation type="submission" date="2017-02" db="UniProtKB">
        <authorList>
            <consortium name="WormBaseParasite"/>
        </authorList>
    </citation>
    <scope>IDENTIFICATION</scope>
</reference>
<sequence>LQLHQRHHQEVDMQSLLLHHHLAATVLCIVKDVVSTKRRSS</sequence>
<proteinExistence type="predicted"/>
<evidence type="ECO:0000313" key="1">
    <source>
        <dbReference type="WBParaSite" id="HPLM_0000300501-mRNA-1"/>
    </source>
</evidence>
<organism evidence="1">
    <name type="scientific">Haemonchus placei</name>
    <name type="common">Barber's pole worm</name>
    <dbReference type="NCBI Taxonomy" id="6290"/>
    <lineage>
        <taxon>Eukaryota</taxon>
        <taxon>Metazoa</taxon>
        <taxon>Ecdysozoa</taxon>
        <taxon>Nematoda</taxon>
        <taxon>Chromadorea</taxon>
        <taxon>Rhabditida</taxon>
        <taxon>Rhabditina</taxon>
        <taxon>Rhabditomorpha</taxon>
        <taxon>Strongyloidea</taxon>
        <taxon>Trichostrongylidae</taxon>
        <taxon>Haemonchus</taxon>
    </lineage>
</organism>
<protein>
    <submittedName>
        <fullName evidence="1">Ovule protein</fullName>
    </submittedName>
</protein>
<dbReference type="WBParaSite" id="HPLM_0000300501-mRNA-1">
    <property type="protein sequence ID" value="HPLM_0000300501-mRNA-1"/>
    <property type="gene ID" value="HPLM_0000300501"/>
</dbReference>
<name>A0A0N4W0C9_HAEPC</name>